<gene>
    <name evidence="1" type="ORF">SDRG_05066</name>
</gene>
<dbReference type="VEuPathDB" id="FungiDB:SDRG_05066"/>
<accession>T0RY67</accession>
<evidence type="ECO:0000313" key="1">
    <source>
        <dbReference type="EMBL" id="EQC37463.1"/>
    </source>
</evidence>
<reference evidence="1 2" key="1">
    <citation type="submission" date="2012-04" db="EMBL/GenBank/DDBJ databases">
        <title>The Genome Sequence of Saprolegnia declina VS20.</title>
        <authorList>
            <consortium name="The Broad Institute Genome Sequencing Platform"/>
            <person name="Russ C."/>
            <person name="Nusbaum C."/>
            <person name="Tyler B."/>
            <person name="van West P."/>
            <person name="Dieguez-Uribeondo J."/>
            <person name="de Bruijn I."/>
            <person name="Tripathy S."/>
            <person name="Jiang R."/>
            <person name="Young S.K."/>
            <person name="Zeng Q."/>
            <person name="Gargeya S."/>
            <person name="Fitzgerald M."/>
            <person name="Haas B."/>
            <person name="Abouelleil A."/>
            <person name="Alvarado L."/>
            <person name="Arachchi H.M."/>
            <person name="Berlin A."/>
            <person name="Chapman S.B."/>
            <person name="Goldberg J."/>
            <person name="Griggs A."/>
            <person name="Gujja S."/>
            <person name="Hansen M."/>
            <person name="Howarth C."/>
            <person name="Imamovic A."/>
            <person name="Larimer J."/>
            <person name="McCowen C."/>
            <person name="Montmayeur A."/>
            <person name="Murphy C."/>
            <person name="Neiman D."/>
            <person name="Pearson M."/>
            <person name="Priest M."/>
            <person name="Roberts A."/>
            <person name="Saif S."/>
            <person name="Shea T."/>
            <person name="Sisk P."/>
            <person name="Sykes S."/>
            <person name="Wortman J."/>
            <person name="Nusbaum C."/>
            <person name="Birren B."/>
        </authorList>
    </citation>
    <scope>NUCLEOTIDE SEQUENCE [LARGE SCALE GENOMIC DNA]</scope>
    <source>
        <strain evidence="1 2">VS20</strain>
    </source>
</reference>
<dbReference type="RefSeq" id="XP_008608983.1">
    <property type="nucleotide sequence ID" value="XM_008610761.1"/>
</dbReference>
<dbReference type="AlphaFoldDB" id="T0RY67"/>
<dbReference type="STRING" id="1156394.T0RY67"/>
<evidence type="ECO:0000313" key="2">
    <source>
        <dbReference type="Proteomes" id="UP000030762"/>
    </source>
</evidence>
<organism evidence="1 2">
    <name type="scientific">Saprolegnia diclina (strain VS20)</name>
    <dbReference type="NCBI Taxonomy" id="1156394"/>
    <lineage>
        <taxon>Eukaryota</taxon>
        <taxon>Sar</taxon>
        <taxon>Stramenopiles</taxon>
        <taxon>Oomycota</taxon>
        <taxon>Saprolegniomycetes</taxon>
        <taxon>Saprolegniales</taxon>
        <taxon>Saprolegniaceae</taxon>
        <taxon>Saprolegnia</taxon>
    </lineage>
</organism>
<proteinExistence type="predicted"/>
<dbReference type="GeneID" id="19945793"/>
<sequence>MRGETTTTTTKRKSMSPEVRRRRLAYDREAKRVARQTYLCERDHLAATIQRLTHQLYALRGTLLPWKEVAAALGSTRETTCTINEDLRRQVTEYGTVAQQLHAWIAAMHPDKGLGNASPWHAVTLSSDAYVRRVGFAWIGKQLRHAADAQLPPSLFPSRPTDDDVRIEWDMAGRRLIKQKVIRGRRQDVAKALWIVNGATASGLRGTPMDVEILHRDGPDSDRLHYVQERYRGKLIHVLHKSVDEGDRTLSMFRTITCDALRPTPTPDETFQEWNEIRQLSPEACLLRSVCVLQPVAAYDSMVAYARSLFPDVYRAVASASPEILEACVERELHALTLRRTDDYFANITAVLESLVDPLAMQYQTRL</sequence>
<dbReference type="OMA" id="YLCERDH"/>
<name>T0RY67_SAPDV</name>
<dbReference type="EMBL" id="JH767144">
    <property type="protein sequence ID" value="EQC37463.1"/>
    <property type="molecule type" value="Genomic_DNA"/>
</dbReference>
<dbReference type="Proteomes" id="UP000030762">
    <property type="component" value="Unassembled WGS sequence"/>
</dbReference>
<dbReference type="OrthoDB" id="62999at2759"/>
<dbReference type="InParanoid" id="T0RY67"/>
<protein>
    <submittedName>
        <fullName evidence="1">Uncharacterized protein</fullName>
    </submittedName>
</protein>
<keyword evidence="2" id="KW-1185">Reference proteome</keyword>